<dbReference type="RefSeq" id="WP_248358537.1">
    <property type="nucleotide sequence ID" value="NZ_AP025591.1"/>
</dbReference>
<evidence type="ECO:0000259" key="1">
    <source>
        <dbReference type="Pfam" id="PF02602"/>
    </source>
</evidence>
<protein>
    <recommendedName>
        <fullName evidence="1">Tetrapyrrole biosynthesis uroporphyrinogen III synthase domain-containing protein</fullName>
    </recommendedName>
</protein>
<dbReference type="EMBL" id="AP025591">
    <property type="protein sequence ID" value="BDG01750.1"/>
    <property type="molecule type" value="Genomic_DNA"/>
</dbReference>
<keyword evidence="3" id="KW-1185">Reference proteome</keyword>
<dbReference type="SUPFAM" id="SSF69618">
    <property type="entry name" value="HemD-like"/>
    <property type="match status" value="1"/>
</dbReference>
<dbReference type="InterPro" id="IPR036108">
    <property type="entry name" value="4pyrrol_syn_uPrphyn_synt_sf"/>
</dbReference>
<evidence type="ECO:0000313" key="2">
    <source>
        <dbReference type="EMBL" id="BDG01750.1"/>
    </source>
</evidence>
<proteinExistence type="predicted"/>
<dbReference type="Pfam" id="PF02602">
    <property type="entry name" value="HEM4"/>
    <property type="match status" value="1"/>
</dbReference>
<dbReference type="InterPro" id="IPR003754">
    <property type="entry name" value="4pyrrol_synth_uPrphyn_synth"/>
</dbReference>
<sequence>MPPRLDRRTVVVTRGKGGEDALAARLAELGAIVRELPAIAFAPPADPAPLDAALRGLAAYDWVVFASATAVERTVARLRLLDLPVGALARPSLAAVGPATAARLADLVRAPDLVPAEAKGEAMAAELAPRVRGRRVLLPRPAEGRPELLAGLVAAGAEVTAVEAYRTEAAAAADLARLADWIAAGEVDAVAFASPSAVKAVTGALAGRASLLGRVLLAAIGPTTADAIRAAGLPVSVLPRDHTGRDLAEAIAARLGPG</sequence>
<name>A0ABM7WQK4_9BACT</name>
<organism evidence="2 3">
    <name type="scientific">Anaeromyxobacter oryzae</name>
    <dbReference type="NCBI Taxonomy" id="2918170"/>
    <lineage>
        <taxon>Bacteria</taxon>
        <taxon>Pseudomonadati</taxon>
        <taxon>Myxococcota</taxon>
        <taxon>Myxococcia</taxon>
        <taxon>Myxococcales</taxon>
        <taxon>Cystobacterineae</taxon>
        <taxon>Anaeromyxobacteraceae</taxon>
        <taxon>Anaeromyxobacter</taxon>
    </lineage>
</organism>
<evidence type="ECO:0000313" key="3">
    <source>
        <dbReference type="Proteomes" id="UP001162891"/>
    </source>
</evidence>
<accession>A0ABM7WQK4</accession>
<feature type="domain" description="Tetrapyrrole biosynthesis uroporphyrinogen III synthase" evidence="1">
    <location>
        <begin position="20"/>
        <end position="247"/>
    </location>
</feature>
<reference evidence="3" key="1">
    <citation type="journal article" date="2022" name="Int. J. Syst. Evol. Microbiol.">
        <title>Anaeromyxobacter oryzae sp. nov., Anaeromyxobacter diazotrophicus sp. nov. and Anaeromyxobacter paludicola sp. nov., isolated from paddy soils.</title>
        <authorList>
            <person name="Itoh H."/>
            <person name="Xu Z."/>
            <person name="Mise K."/>
            <person name="Masuda Y."/>
            <person name="Ushijima N."/>
            <person name="Hayakawa C."/>
            <person name="Shiratori Y."/>
            <person name="Senoo K."/>
        </authorList>
    </citation>
    <scope>NUCLEOTIDE SEQUENCE [LARGE SCALE GENOMIC DNA]</scope>
    <source>
        <strain evidence="3">Red232</strain>
    </source>
</reference>
<dbReference type="Gene3D" id="3.40.50.10090">
    <property type="match status" value="2"/>
</dbReference>
<dbReference type="Proteomes" id="UP001162891">
    <property type="component" value="Chromosome"/>
</dbReference>
<dbReference type="CDD" id="cd06578">
    <property type="entry name" value="HemD"/>
    <property type="match status" value="1"/>
</dbReference>
<dbReference type="InterPro" id="IPR039793">
    <property type="entry name" value="UROS/Hem4"/>
</dbReference>
<gene>
    <name evidence="2" type="ORF">AMOR_07460</name>
</gene>
<dbReference type="PANTHER" id="PTHR40082:SF1">
    <property type="entry name" value="BLR5956 PROTEIN"/>
    <property type="match status" value="1"/>
</dbReference>
<dbReference type="PANTHER" id="PTHR40082">
    <property type="entry name" value="BLR5956 PROTEIN"/>
    <property type="match status" value="1"/>
</dbReference>